<feature type="domain" description="RRM" evidence="4">
    <location>
        <begin position="118"/>
        <end position="190"/>
    </location>
</feature>
<reference evidence="5" key="1">
    <citation type="submission" date="2021-01" db="EMBL/GenBank/DDBJ databases">
        <title>Chromosome-level genome assembly of a human fungal pathogen reveals clustering of transcriptionally co-regulated genes.</title>
        <authorList>
            <person name="Voorhies M."/>
            <person name="Cohen S."/>
            <person name="Shea T.P."/>
            <person name="Petrus S."/>
            <person name="Munoz J.F."/>
            <person name="Poplawski S."/>
            <person name="Goldman W.E."/>
            <person name="Michael T."/>
            <person name="Cuomo C.A."/>
            <person name="Sil A."/>
            <person name="Beyhan S."/>
        </authorList>
    </citation>
    <scope>NUCLEOTIDE SEQUENCE</scope>
    <source>
        <strain evidence="5">WU24</strain>
    </source>
</reference>
<dbReference type="InterPro" id="IPR050374">
    <property type="entry name" value="RRT5_SRSF_SR"/>
</dbReference>
<proteinExistence type="predicted"/>
<sequence length="316" mass="36722">MDYTSGFLFAGSFGLEKLTQRRQFLAWTLFPVTKQEIEDHFNSHHGSGKITEIKLMSGFGFIEYEDAMDAKDVVPAFHGTDFKGERLTVQFARGPRHKETFSGPSDRSSAPRPRRTIYRMQISGLPETSWQDLKDFARQSGLDVVYSEAGHDGRGFVEFETGSDLKTAVEKLDGREFKGSRVLCTQDIQSQEDRQPRDPYRSRSPGRRGGYHPYDDYDRRGPPRSGYSPRNHYRERSPARRDYYDRDGYGRRTPPPRSRVDDYPPPPRRPYDDPYDPRGPPPPPRHYDDPYAPRPYGRPRSPPPRGDYGYERRPYW</sequence>
<gene>
    <name evidence="5" type="ORF">I7I51_01831</name>
</gene>
<feature type="region of interest" description="Disordered" evidence="3">
    <location>
        <begin position="182"/>
        <end position="316"/>
    </location>
</feature>
<dbReference type="PANTHER" id="PTHR23003">
    <property type="entry name" value="RNA RECOGNITION MOTIF RRM DOMAIN CONTAINING PROTEIN"/>
    <property type="match status" value="1"/>
</dbReference>
<dbReference type="EMBL" id="CP069114">
    <property type="protein sequence ID" value="QSS64760.1"/>
    <property type="molecule type" value="Genomic_DNA"/>
</dbReference>
<dbReference type="PANTHER" id="PTHR23003:SF51">
    <property type="entry name" value="SERINE-ARGININE PROTEIN 55"/>
    <property type="match status" value="1"/>
</dbReference>
<dbReference type="SMART" id="SM00360">
    <property type="entry name" value="RRM"/>
    <property type="match status" value="2"/>
</dbReference>
<dbReference type="AlphaFoldDB" id="A0A8A1MI14"/>
<dbReference type="Pfam" id="PF00076">
    <property type="entry name" value="RRM_1"/>
    <property type="match status" value="2"/>
</dbReference>
<dbReference type="InterPro" id="IPR000504">
    <property type="entry name" value="RRM_dom"/>
</dbReference>
<dbReference type="Gene3D" id="3.30.70.330">
    <property type="match status" value="2"/>
</dbReference>
<dbReference type="SUPFAM" id="SSF54928">
    <property type="entry name" value="RNA-binding domain, RBD"/>
    <property type="match status" value="1"/>
</dbReference>
<feature type="region of interest" description="Disordered" evidence="3">
    <location>
        <begin position="94"/>
        <end position="114"/>
    </location>
</feature>
<feature type="compositionally biased region" description="Pro residues" evidence="3">
    <location>
        <begin position="253"/>
        <end position="268"/>
    </location>
</feature>
<dbReference type="GO" id="GO:0005634">
    <property type="term" value="C:nucleus"/>
    <property type="evidence" value="ECO:0007669"/>
    <property type="project" value="TreeGrafter"/>
</dbReference>
<dbReference type="GO" id="GO:0003729">
    <property type="term" value="F:mRNA binding"/>
    <property type="evidence" value="ECO:0007669"/>
    <property type="project" value="TreeGrafter"/>
</dbReference>
<feature type="compositionally biased region" description="Basic and acidic residues" evidence="3">
    <location>
        <begin position="232"/>
        <end position="250"/>
    </location>
</feature>
<dbReference type="OrthoDB" id="1099063at2759"/>
<dbReference type="InterPro" id="IPR035979">
    <property type="entry name" value="RBD_domain_sf"/>
</dbReference>
<evidence type="ECO:0000259" key="4">
    <source>
        <dbReference type="PROSITE" id="PS50102"/>
    </source>
</evidence>
<evidence type="ECO:0000313" key="6">
    <source>
        <dbReference type="Proteomes" id="UP000663671"/>
    </source>
</evidence>
<feature type="domain" description="RRM" evidence="4">
    <location>
        <begin position="6"/>
        <end position="94"/>
    </location>
</feature>
<feature type="compositionally biased region" description="Basic and acidic residues" evidence="3">
    <location>
        <begin position="191"/>
        <end position="201"/>
    </location>
</feature>
<protein>
    <recommendedName>
        <fullName evidence="4">RRM domain-containing protein</fullName>
    </recommendedName>
</protein>
<evidence type="ECO:0000256" key="3">
    <source>
        <dbReference type="SAM" id="MobiDB-lite"/>
    </source>
</evidence>
<evidence type="ECO:0000256" key="1">
    <source>
        <dbReference type="ARBA" id="ARBA00022884"/>
    </source>
</evidence>
<keyword evidence="1 2" id="KW-0694">RNA-binding</keyword>
<dbReference type="PROSITE" id="PS50102">
    <property type="entry name" value="RRM"/>
    <property type="match status" value="2"/>
</dbReference>
<name>A0A8A1MI14_AJECA</name>
<dbReference type="GO" id="GO:0005737">
    <property type="term" value="C:cytoplasm"/>
    <property type="evidence" value="ECO:0007669"/>
    <property type="project" value="TreeGrafter"/>
</dbReference>
<dbReference type="Proteomes" id="UP000663671">
    <property type="component" value="Chromosome 1"/>
</dbReference>
<accession>A0A8A1MI14</accession>
<dbReference type="VEuPathDB" id="FungiDB:I7I51_01831"/>
<organism evidence="5 6">
    <name type="scientific">Ajellomyces capsulatus</name>
    <name type="common">Darling's disease fungus</name>
    <name type="synonym">Histoplasma capsulatum</name>
    <dbReference type="NCBI Taxonomy" id="5037"/>
    <lineage>
        <taxon>Eukaryota</taxon>
        <taxon>Fungi</taxon>
        <taxon>Dikarya</taxon>
        <taxon>Ascomycota</taxon>
        <taxon>Pezizomycotina</taxon>
        <taxon>Eurotiomycetes</taxon>
        <taxon>Eurotiomycetidae</taxon>
        <taxon>Onygenales</taxon>
        <taxon>Ajellomycetaceae</taxon>
        <taxon>Histoplasma</taxon>
    </lineage>
</organism>
<feature type="compositionally biased region" description="Low complexity" evidence="3">
    <location>
        <begin position="102"/>
        <end position="111"/>
    </location>
</feature>
<dbReference type="InterPro" id="IPR012677">
    <property type="entry name" value="Nucleotide-bd_a/b_plait_sf"/>
</dbReference>
<evidence type="ECO:0000313" key="5">
    <source>
        <dbReference type="EMBL" id="QSS64760.1"/>
    </source>
</evidence>
<evidence type="ECO:0000256" key="2">
    <source>
        <dbReference type="PROSITE-ProRule" id="PRU00176"/>
    </source>
</evidence>